<feature type="non-terminal residue" evidence="1">
    <location>
        <position position="71"/>
    </location>
</feature>
<gene>
    <name evidence="1" type="ORF">FWK35_00012823</name>
</gene>
<proteinExistence type="predicted"/>
<dbReference type="EMBL" id="VUJU01000080">
    <property type="protein sequence ID" value="KAF0773272.1"/>
    <property type="molecule type" value="Genomic_DNA"/>
</dbReference>
<evidence type="ECO:0000313" key="2">
    <source>
        <dbReference type="Proteomes" id="UP000478052"/>
    </source>
</evidence>
<comment type="caution">
    <text evidence="1">The sequence shown here is derived from an EMBL/GenBank/DDBJ whole genome shotgun (WGS) entry which is preliminary data.</text>
</comment>
<dbReference type="AlphaFoldDB" id="A0A6G0ZPS2"/>
<sequence>MTHGTFTYCVNQFLWLFAIHKFIDGHYSLYPLCFRVLKEKHRYSRSVCDLNRKKIMDCRFHVIQSLLRVNQ</sequence>
<name>A0A6G0ZPS2_APHCR</name>
<keyword evidence="2" id="KW-1185">Reference proteome</keyword>
<accession>A0A6G0ZPS2</accession>
<organism evidence="1 2">
    <name type="scientific">Aphis craccivora</name>
    <name type="common">Cowpea aphid</name>
    <dbReference type="NCBI Taxonomy" id="307492"/>
    <lineage>
        <taxon>Eukaryota</taxon>
        <taxon>Metazoa</taxon>
        <taxon>Ecdysozoa</taxon>
        <taxon>Arthropoda</taxon>
        <taxon>Hexapoda</taxon>
        <taxon>Insecta</taxon>
        <taxon>Pterygota</taxon>
        <taxon>Neoptera</taxon>
        <taxon>Paraneoptera</taxon>
        <taxon>Hemiptera</taxon>
        <taxon>Sternorrhyncha</taxon>
        <taxon>Aphidomorpha</taxon>
        <taxon>Aphidoidea</taxon>
        <taxon>Aphididae</taxon>
        <taxon>Aphidini</taxon>
        <taxon>Aphis</taxon>
        <taxon>Aphis</taxon>
    </lineage>
</organism>
<protein>
    <submittedName>
        <fullName evidence="1">MULE domain-containing protein</fullName>
    </submittedName>
</protein>
<dbReference type="Proteomes" id="UP000478052">
    <property type="component" value="Unassembled WGS sequence"/>
</dbReference>
<reference evidence="1 2" key="1">
    <citation type="submission" date="2019-08" db="EMBL/GenBank/DDBJ databases">
        <title>Whole genome of Aphis craccivora.</title>
        <authorList>
            <person name="Voronova N.V."/>
            <person name="Shulinski R.S."/>
            <person name="Bandarenka Y.V."/>
            <person name="Zhorov D.G."/>
            <person name="Warner D."/>
        </authorList>
    </citation>
    <scope>NUCLEOTIDE SEQUENCE [LARGE SCALE GENOMIC DNA]</scope>
    <source>
        <strain evidence="1">180601</strain>
        <tissue evidence="1">Whole Body</tissue>
    </source>
</reference>
<evidence type="ECO:0000313" key="1">
    <source>
        <dbReference type="EMBL" id="KAF0773272.1"/>
    </source>
</evidence>